<gene>
    <name evidence="7" type="ORF">ECRASSUSDP1_LOCUS5884</name>
</gene>
<feature type="region of interest" description="Disordered" evidence="5">
    <location>
        <begin position="261"/>
        <end position="289"/>
    </location>
</feature>
<keyword evidence="8" id="KW-1185">Reference proteome</keyword>
<dbReference type="AlphaFoldDB" id="A0AAD1U8U3"/>
<dbReference type="CDD" id="cd16100">
    <property type="entry name" value="ARID"/>
    <property type="match status" value="1"/>
</dbReference>
<dbReference type="Proteomes" id="UP001295684">
    <property type="component" value="Unassembled WGS sequence"/>
</dbReference>
<evidence type="ECO:0000313" key="7">
    <source>
        <dbReference type="EMBL" id="CAI2364540.1"/>
    </source>
</evidence>
<dbReference type="GO" id="GO:0006325">
    <property type="term" value="P:chromatin organization"/>
    <property type="evidence" value="ECO:0007669"/>
    <property type="project" value="UniProtKB-KW"/>
</dbReference>
<evidence type="ECO:0000256" key="3">
    <source>
        <dbReference type="ARBA" id="ARBA00023163"/>
    </source>
</evidence>
<dbReference type="InterPro" id="IPR052406">
    <property type="entry name" value="Chromatin_Remodeling_Comp"/>
</dbReference>
<keyword evidence="3" id="KW-0804">Transcription</keyword>
<dbReference type="InterPro" id="IPR016024">
    <property type="entry name" value="ARM-type_fold"/>
</dbReference>
<dbReference type="SMART" id="SM00501">
    <property type="entry name" value="BRIGHT"/>
    <property type="match status" value="1"/>
</dbReference>
<evidence type="ECO:0000256" key="1">
    <source>
        <dbReference type="ARBA" id="ARBA00022853"/>
    </source>
</evidence>
<accession>A0AAD1U8U3</accession>
<feature type="domain" description="ARID" evidence="6">
    <location>
        <begin position="13"/>
        <end position="105"/>
    </location>
</feature>
<dbReference type="EMBL" id="CAMPGE010005695">
    <property type="protein sequence ID" value="CAI2364540.1"/>
    <property type="molecule type" value="Genomic_DNA"/>
</dbReference>
<sequence>MEYSDLNLSNDDYQKSEEFKKKLMAFMAENGYDNFKVPQIAGRELDLYKLYTSIIRRGGYDRVTTLKLWREIVNEFKLPESCTSASFTLRTHYQKYLYSYEKKYFSGNTNDGLTNFTASKFESGLPQIIPMTDNMNLNLSSKSFIQRKIRLSQTEAESKRLVLAFESRIPREITWALNTLTIFSCNVSSPFTLHSQPFLLDSLYAYLTYALGKISSLDSTNLLEKLGKTISSSVPTITESTKPVSHSTNISYKGSYPSYSERIRRREENPANLPKLEEPVSKNKKARGRRPKKYIIEQRRMLDEIRRKRRKKISMMHTEVSEFELIQNIRIIIHILRNLSFVKMNEHPLVKCSKLVDTIICLFIEYIDKEITFNCLDILTNLGKHVILKDSAFGRELVKCLFECVKKTSMEIVLDQTMECLRRLCLSTGNDEYIENLKDDDLKAIVGTLLSRNMETRESALEILCYISDRKIDTKVKIANTKNCIKRLVALIAAGSHTPGEERVSKLAALTLSNLNMITKNKKLIMPYEQELALIAASDEKTSKIITEILGDLDLYQVNDTKIVF</sequence>
<evidence type="ECO:0000256" key="5">
    <source>
        <dbReference type="SAM" id="MobiDB-lite"/>
    </source>
</evidence>
<keyword evidence="4" id="KW-0539">Nucleus</keyword>
<proteinExistence type="predicted"/>
<evidence type="ECO:0000256" key="2">
    <source>
        <dbReference type="ARBA" id="ARBA00023015"/>
    </source>
</evidence>
<dbReference type="InterPro" id="IPR001606">
    <property type="entry name" value="ARID_dom"/>
</dbReference>
<dbReference type="GO" id="GO:0003677">
    <property type="term" value="F:DNA binding"/>
    <property type="evidence" value="ECO:0007669"/>
    <property type="project" value="InterPro"/>
</dbReference>
<keyword evidence="1" id="KW-0156">Chromatin regulator</keyword>
<dbReference type="PANTHER" id="PTHR22970:SF14">
    <property type="entry name" value="AT-RICH INTERACTIVE DOMAIN-CONTAINING PROTEIN 2"/>
    <property type="match status" value="1"/>
</dbReference>
<reference evidence="7" key="1">
    <citation type="submission" date="2023-07" db="EMBL/GenBank/DDBJ databases">
        <authorList>
            <consortium name="AG Swart"/>
            <person name="Singh M."/>
            <person name="Singh A."/>
            <person name="Seah K."/>
            <person name="Emmerich C."/>
        </authorList>
    </citation>
    <scope>NUCLEOTIDE SEQUENCE</scope>
    <source>
        <strain evidence="7">DP1</strain>
    </source>
</reference>
<keyword evidence="2" id="KW-0805">Transcription regulation</keyword>
<evidence type="ECO:0000313" key="8">
    <source>
        <dbReference type="Proteomes" id="UP001295684"/>
    </source>
</evidence>
<protein>
    <recommendedName>
        <fullName evidence="6">ARID domain-containing protein</fullName>
    </recommendedName>
</protein>
<dbReference type="SMART" id="SM01014">
    <property type="entry name" value="ARID"/>
    <property type="match status" value="1"/>
</dbReference>
<dbReference type="Pfam" id="PF01388">
    <property type="entry name" value="ARID"/>
    <property type="match status" value="1"/>
</dbReference>
<dbReference type="Gene3D" id="1.10.150.60">
    <property type="entry name" value="ARID DNA-binding domain"/>
    <property type="match status" value="1"/>
</dbReference>
<dbReference type="SUPFAM" id="SSF48371">
    <property type="entry name" value="ARM repeat"/>
    <property type="match status" value="1"/>
</dbReference>
<name>A0AAD1U8U3_EUPCR</name>
<dbReference type="InterPro" id="IPR011989">
    <property type="entry name" value="ARM-like"/>
</dbReference>
<dbReference type="PROSITE" id="PS51011">
    <property type="entry name" value="ARID"/>
    <property type="match status" value="1"/>
</dbReference>
<dbReference type="PANTHER" id="PTHR22970">
    <property type="entry name" value="AT-RICH INTERACTIVE DOMAIN-CONTAINING PROTEIN 2"/>
    <property type="match status" value="1"/>
</dbReference>
<feature type="compositionally biased region" description="Basic and acidic residues" evidence="5">
    <location>
        <begin position="261"/>
        <end position="281"/>
    </location>
</feature>
<organism evidence="7 8">
    <name type="scientific">Euplotes crassus</name>
    <dbReference type="NCBI Taxonomy" id="5936"/>
    <lineage>
        <taxon>Eukaryota</taxon>
        <taxon>Sar</taxon>
        <taxon>Alveolata</taxon>
        <taxon>Ciliophora</taxon>
        <taxon>Intramacronucleata</taxon>
        <taxon>Spirotrichea</taxon>
        <taxon>Hypotrichia</taxon>
        <taxon>Euplotida</taxon>
        <taxon>Euplotidae</taxon>
        <taxon>Moneuplotes</taxon>
    </lineage>
</organism>
<comment type="caution">
    <text evidence="7">The sequence shown here is derived from an EMBL/GenBank/DDBJ whole genome shotgun (WGS) entry which is preliminary data.</text>
</comment>
<dbReference type="SUPFAM" id="SSF46774">
    <property type="entry name" value="ARID-like"/>
    <property type="match status" value="1"/>
</dbReference>
<dbReference type="InterPro" id="IPR036431">
    <property type="entry name" value="ARID_dom_sf"/>
</dbReference>
<evidence type="ECO:0000259" key="6">
    <source>
        <dbReference type="PROSITE" id="PS51011"/>
    </source>
</evidence>
<evidence type="ECO:0000256" key="4">
    <source>
        <dbReference type="ARBA" id="ARBA00023242"/>
    </source>
</evidence>
<dbReference type="Gene3D" id="1.25.10.10">
    <property type="entry name" value="Leucine-rich Repeat Variant"/>
    <property type="match status" value="1"/>
</dbReference>